<dbReference type="GO" id="GO:0009294">
    <property type="term" value="P:DNA-mediated transformation"/>
    <property type="evidence" value="ECO:0007669"/>
    <property type="project" value="InterPro"/>
</dbReference>
<protein>
    <recommendedName>
        <fullName evidence="2">Smf/DprA SLOG domain-containing protein</fullName>
    </recommendedName>
</protein>
<feature type="domain" description="Smf/DprA SLOG" evidence="2">
    <location>
        <begin position="86"/>
        <end position="293"/>
    </location>
</feature>
<evidence type="ECO:0000256" key="1">
    <source>
        <dbReference type="ARBA" id="ARBA00006525"/>
    </source>
</evidence>
<dbReference type="OrthoDB" id="9785707at2"/>
<sequence length="296" mass="32874">MSLALKPRDLEPALQAVSPFRELGAYEALWLEKGASFKSLADRFRADRLALPSDFVDPRTADAAASKVLKKFKDAGISRFGVRVNKAGDYPKRLREARHPIELLYYRGTWELTETRSVAIVGSRKASIEGQRRAARLARHLVERDITVVSGLAQGIDTAAHMAALEAGGKTITVIGTPLHHVYPKHNKALQERIANDFLLISQVPALRYDAQDYRANRTFFPERNVTMSALTEATIIVEASETSGTLTQARAAIHQGRKLFILNACFDQGLKWPERFADQGAIRVRDPEDIWGALG</sequence>
<dbReference type="RefSeq" id="WP_035550576.1">
    <property type="nucleotide sequence ID" value="NZ_AWFH01000011.1"/>
</dbReference>
<comment type="similarity">
    <text evidence="1">Belongs to the DprA/Smf family.</text>
</comment>
<gene>
    <name evidence="3" type="ORF">HY36_16325</name>
</gene>
<accession>A0A059E384</accession>
<dbReference type="Pfam" id="PF02481">
    <property type="entry name" value="DNA_processg_A"/>
    <property type="match status" value="1"/>
</dbReference>
<proteinExistence type="inferred from homology"/>
<dbReference type="EMBL" id="AWFH01000011">
    <property type="protein sequence ID" value="KCZ62055.1"/>
    <property type="molecule type" value="Genomic_DNA"/>
</dbReference>
<dbReference type="Proteomes" id="UP000024547">
    <property type="component" value="Unassembled WGS sequence"/>
</dbReference>
<keyword evidence="4" id="KW-1185">Reference proteome</keyword>
<organism evidence="3 4">
    <name type="scientific">Hyphomonas atlantica</name>
    <dbReference type="NCBI Taxonomy" id="1280948"/>
    <lineage>
        <taxon>Bacteria</taxon>
        <taxon>Pseudomonadati</taxon>
        <taxon>Pseudomonadota</taxon>
        <taxon>Alphaproteobacteria</taxon>
        <taxon>Hyphomonadales</taxon>
        <taxon>Hyphomonadaceae</taxon>
        <taxon>Hyphomonas</taxon>
    </lineage>
</organism>
<name>A0A059E384_9PROT</name>
<comment type="caution">
    <text evidence="3">The sequence shown here is derived from an EMBL/GenBank/DDBJ whole genome shotgun (WGS) entry which is preliminary data.</text>
</comment>
<dbReference type="PANTHER" id="PTHR43022">
    <property type="entry name" value="PROTEIN SMF"/>
    <property type="match status" value="1"/>
</dbReference>
<dbReference type="PATRIC" id="fig|1280948.3.peg.1488"/>
<dbReference type="Gene3D" id="3.40.50.450">
    <property type="match status" value="1"/>
</dbReference>
<evidence type="ECO:0000259" key="2">
    <source>
        <dbReference type="Pfam" id="PF02481"/>
    </source>
</evidence>
<evidence type="ECO:0000313" key="3">
    <source>
        <dbReference type="EMBL" id="KCZ62055.1"/>
    </source>
</evidence>
<dbReference type="AlphaFoldDB" id="A0A059E384"/>
<dbReference type="STRING" id="1280948.HY36_16325"/>
<dbReference type="eggNOG" id="COG0758">
    <property type="taxonomic scope" value="Bacteria"/>
</dbReference>
<dbReference type="InterPro" id="IPR057666">
    <property type="entry name" value="DrpA_SLOG"/>
</dbReference>
<reference evidence="3 4" key="1">
    <citation type="journal article" date="2014" name="Antonie Van Leeuwenhoek">
        <title>Hyphomonas beringensis sp. nov. and Hyphomonas chukchiensis sp. nov., isolated from surface seawater of the Bering Sea and Chukchi Sea.</title>
        <authorList>
            <person name="Li C."/>
            <person name="Lai Q."/>
            <person name="Li G."/>
            <person name="Dong C."/>
            <person name="Wang J."/>
            <person name="Liao Y."/>
            <person name="Shao Z."/>
        </authorList>
    </citation>
    <scope>NUCLEOTIDE SEQUENCE [LARGE SCALE GENOMIC DNA]</scope>
    <source>
        <strain evidence="3 4">22II1-22F38</strain>
    </source>
</reference>
<dbReference type="PANTHER" id="PTHR43022:SF1">
    <property type="entry name" value="PROTEIN SMF"/>
    <property type="match status" value="1"/>
</dbReference>
<dbReference type="InterPro" id="IPR003488">
    <property type="entry name" value="DprA"/>
</dbReference>
<evidence type="ECO:0000313" key="4">
    <source>
        <dbReference type="Proteomes" id="UP000024547"/>
    </source>
</evidence>
<dbReference type="SUPFAM" id="SSF102405">
    <property type="entry name" value="MCP/YpsA-like"/>
    <property type="match status" value="1"/>
</dbReference>